<keyword evidence="3" id="KW-1185">Reference proteome</keyword>
<proteinExistence type="predicted"/>
<accession>A0A3G2JNV2</accession>
<protein>
    <recommendedName>
        <fullName evidence="4">WXG100 family type VII secretion target</fullName>
    </recommendedName>
</protein>
<name>A0A3G2JNV2_9ACTN</name>
<organism evidence="2 3">
    <name type="scientific">Streptomyces dangxiongensis</name>
    <dbReference type="NCBI Taxonomy" id="1442032"/>
    <lineage>
        <taxon>Bacteria</taxon>
        <taxon>Bacillati</taxon>
        <taxon>Actinomycetota</taxon>
        <taxon>Actinomycetes</taxon>
        <taxon>Kitasatosporales</taxon>
        <taxon>Streptomycetaceae</taxon>
        <taxon>Streptomyces</taxon>
    </lineage>
</organism>
<evidence type="ECO:0000313" key="2">
    <source>
        <dbReference type="EMBL" id="AYN41297.1"/>
    </source>
</evidence>
<dbReference type="AlphaFoldDB" id="A0A3G2JNV2"/>
<feature type="compositionally biased region" description="Basic and acidic residues" evidence="1">
    <location>
        <begin position="191"/>
        <end position="220"/>
    </location>
</feature>
<evidence type="ECO:0000313" key="3">
    <source>
        <dbReference type="Proteomes" id="UP000268329"/>
    </source>
</evidence>
<gene>
    <name evidence="2" type="ORF">D9753_23155</name>
</gene>
<evidence type="ECO:0000256" key="1">
    <source>
        <dbReference type="SAM" id="MobiDB-lite"/>
    </source>
</evidence>
<dbReference type="KEGG" id="sdd:D9753_23155"/>
<reference evidence="2 3" key="1">
    <citation type="submission" date="2018-10" db="EMBL/GenBank/DDBJ databases">
        <title>The genome of Streptomyces dangxiongensis Z022.</title>
        <authorList>
            <person name="Zhang B."/>
        </authorList>
    </citation>
    <scope>NUCLEOTIDE SEQUENCE [LARGE SCALE GENOMIC DNA]</scope>
    <source>
        <strain evidence="2 3">Z022</strain>
    </source>
</reference>
<feature type="region of interest" description="Disordered" evidence="1">
    <location>
        <begin position="181"/>
        <end position="242"/>
    </location>
</feature>
<dbReference type="EMBL" id="CP033073">
    <property type="protein sequence ID" value="AYN41297.1"/>
    <property type="molecule type" value="Genomic_DNA"/>
</dbReference>
<evidence type="ECO:0008006" key="4">
    <source>
        <dbReference type="Google" id="ProtNLM"/>
    </source>
</evidence>
<sequence length="441" mass="44660">MPTYHEIMTTDLSALTTAAERWDGMAKEFNKQETAYRRDVYGITLSPGWSGLSADAANGRFNVTLKQFQAAQVEAKAVASLLREAHTDFTDLRKKLESARADAVKAGMAVSEGGVVSYDTTKLSDGERNALHHDPDYQHSVGKAVTSWQAEIDRLVKEMGDTDTEVENALTRVVLDSDLSDGTLTGFNGHAHGDIKTYEDEAEREAARTEPDGWKSEGKTETSGPGVGASATGPDFGSGKLGEAEAHADLGSASAEGSLTRGPWKLDGKAEAYAGAKGSASGGVSQNGVEGNASVFAGGEGSAEGGVGVGPVGVSAKVEGMAGAEANVDAGVGGEGVHLGGEAFAGAKGGGEVGADVGGVSAGFSAQGWAGPGAEASLDLGKNNEGVWKFSTKVGLSPALGGELGFEFSVDPGKVADTAGDLAGAVSHGASSFGHAVTSVF</sequence>
<dbReference type="Proteomes" id="UP000268329">
    <property type="component" value="Chromosome"/>
</dbReference>
<dbReference type="OrthoDB" id="3543532at2"/>